<dbReference type="EMBL" id="LNYP01000023">
    <property type="protein sequence ID" value="KTD38981.1"/>
    <property type="molecule type" value="Genomic_DNA"/>
</dbReference>
<dbReference type="InterPro" id="IPR002569">
    <property type="entry name" value="Met_Sox_Rdtase_MsrA_dom"/>
</dbReference>
<dbReference type="InterPro" id="IPR002579">
    <property type="entry name" value="Met_Sox_Rdtase_MsrB_dom"/>
</dbReference>
<dbReference type="Pfam" id="PF01625">
    <property type="entry name" value="PMSR"/>
    <property type="match status" value="1"/>
</dbReference>
<dbReference type="InterPro" id="IPR036509">
    <property type="entry name" value="Met_Sox_Rdtase_MsrA_sf"/>
</dbReference>
<dbReference type="SUPFAM" id="SSF51316">
    <property type="entry name" value="Mss4-like"/>
    <property type="match status" value="1"/>
</dbReference>
<dbReference type="Gene3D" id="2.170.150.20">
    <property type="entry name" value="Peptide methionine sulfoxide reductase"/>
    <property type="match status" value="1"/>
</dbReference>
<evidence type="ECO:0000256" key="2">
    <source>
        <dbReference type="ARBA" id="ARBA00023268"/>
    </source>
</evidence>
<dbReference type="Pfam" id="PF01641">
    <property type="entry name" value="SelR"/>
    <property type="match status" value="1"/>
</dbReference>
<sequence length="292" mass="33010">MAFSARYLDKTGSLIPAARRIICDKATECPHTGAYNTVRSSGSYLCRRCGLALFRADSQFSSGCGWPSFDAEISQAVKEIPDSDGKRIEILCNRCHGHLGHVFTGEYLTAKNRRYCVNSASIDFVTDATVLDSEEAILAGGCFWGVDFFLRQTPGVLKVEVGYSGGMVPEPTYDQVCQGNTGHYEVVRVLFDSSMTNYSKILRRFFEIHDPTQRTGQGPDLGQQYQSAIFYYNQKQREQAEDLILQLRRKGYDVATRLLAVQPFWPAEEYHQDYYGKHGKVPYCHRPVSRFD</sequence>
<dbReference type="NCBIfam" id="TIGR00401">
    <property type="entry name" value="msrA"/>
    <property type="match status" value="1"/>
</dbReference>
<evidence type="ECO:0000256" key="4">
    <source>
        <dbReference type="ARBA" id="ARBA00047806"/>
    </source>
</evidence>
<reference evidence="9 10" key="1">
    <citation type="submission" date="2015-11" db="EMBL/GenBank/DDBJ databases">
        <title>Genomic analysis of 38 Legionella species identifies large and diverse effector repertoires.</title>
        <authorList>
            <person name="Burstein D."/>
            <person name="Amaro F."/>
            <person name="Zusman T."/>
            <person name="Lifshitz Z."/>
            <person name="Cohen O."/>
            <person name="Gilbert J.A."/>
            <person name="Pupko T."/>
            <person name="Shuman H.A."/>
            <person name="Segal G."/>
        </authorList>
    </citation>
    <scope>NUCLEOTIDE SEQUENCE [LARGE SCALE GENOMIC DNA]</scope>
    <source>
        <strain evidence="9 10">Oak Ridge-10</strain>
    </source>
</reference>
<dbReference type="GO" id="GO:0033744">
    <property type="term" value="F:L-methionine:thioredoxin-disulfide S-oxidoreductase activity"/>
    <property type="evidence" value="ECO:0007669"/>
    <property type="project" value="RHEA"/>
</dbReference>
<proteinExistence type="inferred from homology"/>
<dbReference type="PANTHER" id="PTHR43774:SF1">
    <property type="entry name" value="PEPTIDE METHIONINE SULFOXIDE REDUCTASE MSRA 2"/>
    <property type="match status" value="1"/>
</dbReference>
<organism evidence="9 10">
    <name type="scientific">Legionella oakridgensis</name>
    <dbReference type="NCBI Taxonomy" id="29423"/>
    <lineage>
        <taxon>Bacteria</taxon>
        <taxon>Pseudomonadati</taxon>
        <taxon>Pseudomonadota</taxon>
        <taxon>Gammaproteobacteria</taxon>
        <taxon>Legionellales</taxon>
        <taxon>Legionellaceae</taxon>
        <taxon>Legionella</taxon>
    </lineage>
</organism>
<comment type="function">
    <text evidence="3 7">Has an important function as a repair enzyme for proteins that have been inactivated by oxidation. Catalyzes the reversible oxidation-reduction of methionine sulfoxide in proteins to methionine.</text>
</comment>
<keyword evidence="1 7" id="KW-0560">Oxidoreductase</keyword>
<evidence type="ECO:0000256" key="5">
    <source>
        <dbReference type="ARBA" id="ARBA00048488"/>
    </source>
</evidence>
<dbReference type="InterPro" id="IPR011057">
    <property type="entry name" value="Mss4-like_sf"/>
</dbReference>
<dbReference type="GO" id="GO:0008113">
    <property type="term" value="F:peptide-methionine (S)-S-oxide reductase activity"/>
    <property type="evidence" value="ECO:0007669"/>
    <property type="project" value="UniProtKB-UniRule"/>
</dbReference>
<evidence type="ECO:0000256" key="7">
    <source>
        <dbReference type="HAMAP-Rule" id="MF_01401"/>
    </source>
</evidence>
<keyword evidence="2" id="KW-0511">Multifunctional enzyme</keyword>
<evidence type="ECO:0000256" key="6">
    <source>
        <dbReference type="ARBA" id="ARBA00048782"/>
    </source>
</evidence>
<dbReference type="RefSeq" id="WP_025386648.1">
    <property type="nucleotide sequence ID" value="NZ_KV441804.1"/>
</dbReference>
<evidence type="ECO:0000256" key="1">
    <source>
        <dbReference type="ARBA" id="ARBA00023002"/>
    </source>
</evidence>
<dbReference type="GO" id="GO:0033743">
    <property type="term" value="F:peptide-methionine (R)-S-oxide reductase activity"/>
    <property type="evidence" value="ECO:0007669"/>
    <property type="project" value="UniProtKB-EC"/>
</dbReference>
<dbReference type="Gene3D" id="3.30.1060.10">
    <property type="entry name" value="Peptide methionine sulphoxide reductase MsrA"/>
    <property type="match status" value="1"/>
</dbReference>
<evidence type="ECO:0000313" key="10">
    <source>
        <dbReference type="Proteomes" id="UP000054858"/>
    </source>
</evidence>
<dbReference type="PATRIC" id="fig|29423.5.peg.1155"/>
<evidence type="ECO:0000313" key="9">
    <source>
        <dbReference type="EMBL" id="KTD38981.1"/>
    </source>
</evidence>
<dbReference type="PANTHER" id="PTHR43774">
    <property type="entry name" value="PEPTIDE METHIONINE SULFOXIDE REDUCTASE"/>
    <property type="match status" value="1"/>
</dbReference>
<dbReference type="SUPFAM" id="SSF55068">
    <property type="entry name" value="Peptide methionine sulfoxide reductase"/>
    <property type="match status" value="1"/>
</dbReference>
<dbReference type="Proteomes" id="UP000054858">
    <property type="component" value="Unassembled WGS sequence"/>
</dbReference>
<evidence type="ECO:0000259" key="8">
    <source>
        <dbReference type="PROSITE" id="PS51790"/>
    </source>
</evidence>
<feature type="domain" description="MsrB" evidence="8">
    <location>
        <begin position="7"/>
        <end position="127"/>
    </location>
</feature>
<feature type="active site" evidence="7">
    <location>
        <position position="142"/>
    </location>
</feature>
<accession>A0A0W0X312</accession>
<comment type="similarity">
    <text evidence="7">Belongs to the MsrA Met sulfoxide reductase family.</text>
</comment>
<comment type="catalytic activity">
    <reaction evidence="4 7">
        <text>L-methionyl-[protein] + [thioredoxin]-disulfide + H2O = L-methionyl-(S)-S-oxide-[protein] + [thioredoxin]-dithiol</text>
        <dbReference type="Rhea" id="RHEA:14217"/>
        <dbReference type="Rhea" id="RHEA-COMP:10698"/>
        <dbReference type="Rhea" id="RHEA-COMP:10700"/>
        <dbReference type="Rhea" id="RHEA-COMP:12313"/>
        <dbReference type="Rhea" id="RHEA-COMP:12315"/>
        <dbReference type="ChEBI" id="CHEBI:15377"/>
        <dbReference type="ChEBI" id="CHEBI:16044"/>
        <dbReference type="ChEBI" id="CHEBI:29950"/>
        <dbReference type="ChEBI" id="CHEBI:44120"/>
        <dbReference type="ChEBI" id="CHEBI:50058"/>
        <dbReference type="EC" id="1.8.4.11"/>
    </reaction>
</comment>
<dbReference type="NCBIfam" id="NF004042">
    <property type="entry name" value="PRK05550.1"/>
    <property type="match status" value="1"/>
</dbReference>
<protein>
    <recommendedName>
        <fullName evidence="7">Peptide methionine sulfoxide reductase MsrA</fullName>
        <shortName evidence="7">Protein-methionine-S-oxide reductase</shortName>
        <ecNumber evidence="7">1.8.4.11</ecNumber>
    </recommendedName>
    <alternativeName>
        <fullName evidence="7">Peptide-methionine (S)-S-oxide reductase</fullName>
        <shortName evidence="7">Peptide Met(O) reductase</shortName>
    </alternativeName>
</protein>
<name>A0A0W0X312_9GAMM</name>
<dbReference type="AlphaFoldDB" id="A0A0W0X312"/>
<dbReference type="HAMAP" id="MF_01401">
    <property type="entry name" value="MsrA"/>
    <property type="match status" value="1"/>
</dbReference>
<gene>
    <name evidence="7 9" type="primary">msrA</name>
    <name evidence="9" type="ORF">Loak_1102</name>
</gene>
<dbReference type="PROSITE" id="PS51790">
    <property type="entry name" value="MSRB"/>
    <property type="match status" value="1"/>
</dbReference>
<comment type="catalytic activity">
    <reaction evidence="5">
        <text>L-methionyl-[protein] + [thioredoxin]-disulfide + H2O = L-methionyl-(R)-S-oxide-[protein] + [thioredoxin]-dithiol</text>
        <dbReference type="Rhea" id="RHEA:24164"/>
        <dbReference type="Rhea" id="RHEA-COMP:10698"/>
        <dbReference type="Rhea" id="RHEA-COMP:10700"/>
        <dbReference type="Rhea" id="RHEA-COMP:12313"/>
        <dbReference type="Rhea" id="RHEA-COMP:12314"/>
        <dbReference type="ChEBI" id="CHEBI:15377"/>
        <dbReference type="ChEBI" id="CHEBI:16044"/>
        <dbReference type="ChEBI" id="CHEBI:29950"/>
        <dbReference type="ChEBI" id="CHEBI:45764"/>
        <dbReference type="ChEBI" id="CHEBI:50058"/>
        <dbReference type="EC" id="1.8.4.12"/>
    </reaction>
</comment>
<comment type="catalytic activity">
    <reaction evidence="6 7">
        <text>[thioredoxin]-disulfide + L-methionine + H2O = L-methionine (S)-S-oxide + [thioredoxin]-dithiol</text>
        <dbReference type="Rhea" id="RHEA:19993"/>
        <dbReference type="Rhea" id="RHEA-COMP:10698"/>
        <dbReference type="Rhea" id="RHEA-COMP:10700"/>
        <dbReference type="ChEBI" id="CHEBI:15377"/>
        <dbReference type="ChEBI" id="CHEBI:29950"/>
        <dbReference type="ChEBI" id="CHEBI:50058"/>
        <dbReference type="ChEBI" id="CHEBI:57844"/>
        <dbReference type="ChEBI" id="CHEBI:58772"/>
        <dbReference type="EC" id="1.8.4.11"/>
    </reaction>
</comment>
<evidence type="ECO:0000256" key="3">
    <source>
        <dbReference type="ARBA" id="ARBA00024679"/>
    </source>
</evidence>
<dbReference type="EC" id="1.8.4.11" evidence="7"/>
<comment type="caution">
    <text evidence="9">The sequence shown here is derived from an EMBL/GenBank/DDBJ whole genome shotgun (WGS) entry which is preliminary data.</text>
</comment>